<comment type="caution">
    <text evidence="2">The sequence shown here is derived from an EMBL/GenBank/DDBJ whole genome shotgun (WGS) entry which is preliminary data.</text>
</comment>
<dbReference type="PANTHER" id="PTHR32170">
    <property type="entry name" value="PROTEASOME ACTIVATOR COMPLEX SUBUNIT 4"/>
    <property type="match status" value="1"/>
</dbReference>
<dbReference type="GO" id="GO:0005634">
    <property type="term" value="C:nucleus"/>
    <property type="evidence" value="ECO:0007669"/>
    <property type="project" value="TreeGrafter"/>
</dbReference>
<dbReference type="Pfam" id="PF16507">
    <property type="entry name" value="HEAT_PSME4_mid"/>
    <property type="match status" value="1"/>
</dbReference>
<feature type="domain" description="Proteasome activator Blm10 middle HEAT repeats region" evidence="1">
    <location>
        <begin position="16"/>
        <end position="168"/>
    </location>
</feature>
<gene>
    <name evidence="2" type="ORF">PMAYCL1PPCAC_28284</name>
</gene>
<dbReference type="AlphaFoldDB" id="A0AAN5D9V5"/>
<name>A0AAN5D9V5_9BILA</name>
<dbReference type="Proteomes" id="UP001328107">
    <property type="component" value="Unassembled WGS sequence"/>
</dbReference>
<sequence>ASNSQFSPRFDTEEYVLHNGILMVYKGIVMHSSKEIYELAANRLYQFVSESLYDSHVVASTVSEMISLTVRARPEISFQRFLTLITKKLKEAITSESYEEEKVNFTITYWLLLASDLFRVQAPCILKHAEEVKEVLRLVLPIKCAIGVMFACKILQRVLRSVTICYQDVDRAALDNYDLPLDQNLPIRSWAARLD</sequence>
<keyword evidence="3" id="KW-1185">Reference proteome</keyword>
<protein>
    <recommendedName>
        <fullName evidence="1">Proteasome activator Blm10 middle HEAT repeats region domain-containing protein</fullName>
    </recommendedName>
</protein>
<dbReference type="InterPro" id="IPR035309">
    <property type="entry name" value="PSME4"/>
</dbReference>
<dbReference type="GO" id="GO:0005829">
    <property type="term" value="C:cytosol"/>
    <property type="evidence" value="ECO:0007669"/>
    <property type="project" value="TreeGrafter"/>
</dbReference>
<feature type="non-terminal residue" evidence="2">
    <location>
        <position position="1"/>
    </location>
</feature>
<proteinExistence type="predicted"/>
<dbReference type="GO" id="GO:0016504">
    <property type="term" value="F:peptidase activator activity"/>
    <property type="evidence" value="ECO:0007669"/>
    <property type="project" value="InterPro"/>
</dbReference>
<dbReference type="InterPro" id="IPR032430">
    <property type="entry name" value="Blm10_mid"/>
</dbReference>
<dbReference type="GO" id="GO:0010499">
    <property type="term" value="P:proteasomal ubiquitin-independent protein catabolic process"/>
    <property type="evidence" value="ECO:0007669"/>
    <property type="project" value="TreeGrafter"/>
</dbReference>
<reference evidence="3" key="1">
    <citation type="submission" date="2022-10" db="EMBL/GenBank/DDBJ databases">
        <title>Genome assembly of Pristionchus species.</title>
        <authorList>
            <person name="Yoshida K."/>
            <person name="Sommer R.J."/>
        </authorList>
    </citation>
    <scope>NUCLEOTIDE SEQUENCE [LARGE SCALE GENOMIC DNA]</scope>
    <source>
        <strain evidence="3">RS5460</strain>
    </source>
</reference>
<dbReference type="GO" id="GO:0070628">
    <property type="term" value="F:proteasome binding"/>
    <property type="evidence" value="ECO:0007669"/>
    <property type="project" value="InterPro"/>
</dbReference>
<accession>A0AAN5D9V5</accession>
<feature type="non-terminal residue" evidence="2">
    <location>
        <position position="195"/>
    </location>
</feature>
<organism evidence="2 3">
    <name type="scientific">Pristionchus mayeri</name>
    <dbReference type="NCBI Taxonomy" id="1317129"/>
    <lineage>
        <taxon>Eukaryota</taxon>
        <taxon>Metazoa</taxon>
        <taxon>Ecdysozoa</taxon>
        <taxon>Nematoda</taxon>
        <taxon>Chromadorea</taxon>
        <taxon>Rhabditida</taxon>
        <taxon>Rhabditina</taxon>
        <taxon>Diplogasteromorpha</taxon>
        <taxon>Diplogasteroidea</taxon>
        <taxon>Neodiplogasteridae</taxon>
        <taxon>Pristionchus</taxon>
    </lineage>
</organism>
<evidence type="ECO:0000313" key="3">
    <source>
        <dbReference type="Proteomes" id="UP001328107"/>
    </source>
</evidence>
<dbReference type="PANTHER" id="PTHR32170:SF3">
    <property type="entry name" value="PROTEASOME ACTIVATOR COMPLEX SUBUNIT 4"/>
    <property type="match status" value="1"/>
</dbReference>
<dbReference type="EMBL" id="BTRK01000006">
    <property type="protein sequence ID" value="GMR58089.1"/>
    <property type="molecule type" value="Genomic_DNA"/>
</dbReference>
<evidence type="ECO:0000313" key="2">
    <source>
        <dbReference type="EMBL" id="GMR58089.1"/>
    </source>
</evidence>
<evidence type="ECO:0000259" key="1">
    <source>
        <dbReference type="Pfam" id="PF16507"/>
    </source>
</evidence>